<dbReference type="EMBL" id="QGTD01000005">
    <property type="protein sequence ID" value="PWU69351.1"/>
    <property type="molecule type" value="Genomic_DNA"/>
</dbReference>
<comment type="caution">
    <text evidence="1">The sequence shown here is derived from an EMBL/GenBank/DDBJ whole genome shotgun (WGS) entry which is preliminary data.</text>
</comment>
<evidence type="ECO:0000313" key="2">
    <source>
        <dbReference type="Proteomes" id="UP000245624"/>
    </source>
</evidence>
<evidence type="ECO:0000313" key="1">
    <source>
        <dbReference type="EMBL" id="PWU69351.1"/>
    </source>
</evidence>
<reference evidence="1 2" key="1">
    <citation type="submission" date="2018-05" db="EMBL/GenBank/DDBJ databases">
        <title>Genomic analysis of Gracilibacillus dipsosauri DD1 reveals novel features of a salt-tolerant amylase.</title>
        <authorList>
            <person name="Deutch C.E."/>
            <person name="Yang S."/>
        </authorList>
    </citation>
    <scope>NUCLEOTIDE SEQUENCE [LARGE SCALE GENOMIC DNA]</scope>
    <source>
        <strain evidence="1 2">DD1</strain>
    </source>
</reference>
<gene>
    <name evidence="1" type="ORF">DLJ74_05040</name>
</gene>
<protein>
    <submittedName>
        <fullName evidence="1">Uncharacterized protein</fullName>
    </submittedName>
</protein>
<dbReference type="Proteomes" id="UP000245624">
    <property type="component" value="Unassembled WGS sequence"/>
</dbReference>
<sequence length="88" mass="10267">MAFIAWINVILGRQFAHSDVYSLDKRHFDLAFAHSGVAWINVILGRQFAHSDVYSLDKRHFDLAFAHSGVYCLDKRHFRPAVCSFWRL</sequence>
<name>A0A317L0K8_9BACI</name>
<keyword evidence="2" id="KW-1185">Reference proteome</keyword>
<accession>A0A317L0K8</accession>
<proteinExistence type="predicted"/>
<dbReference type="AlphaFoldDB" id="A0A317L0K8"/>
<organism evidence="1 2">
    <name type="scientific">Gracilibacillus dipsosauri</name>
    <dbReference type="NCBI Taxonomy" id="178340"/>
    <lineage>
        <taxon>Bacteria</taxon>
        <taxon>Bacillati</taxon>
        <taxon>Bacillota</taxon>
        <taxon>Bacilli</taxon>
        <taxon>Bacillales</taxon>
        <taxon>Bacillaceae</taxon>
        <taxon>Gracilibacillus</taxon>
    </lineage>
</organism>